<feature type="compositionally biased region" description="Low complexity" evidence="1">
    <location>
        <begin position="40"/>
        <end position="53"/>
    </location>
</feature>
<keyword evidence="3" id="KW-1185">Reference proteome</keyword>
<accession>A0A4Y3K9I4</accession>
<organism evidence="2 3">
    <name type="scientific">Cellulomonas uda</name>
    <dbReference type="NCBI Taxonomy" id="1714"/>
    <lineage>
        <taxon>Bacteria</taxon>
        <taxon>Bacillati</taxon>
        <taxon>Actinomycetota</taxon>
        <taxon>Actinomycetes</taxon>
        <taxon>Micrococcales</taxon>
        <taxon>Cellulomonadaceae</taxon>
        <taxon>Cellulomonas</taxon>
    </lineage>
</organism>
<dbReference type="RefSeq" id="WP_166772187.1">
    <property type="nucleotide sequence ID" value="NZ_BJLP01000009.1"/>
</dbReference>
<feature type="region of interest" description="Disordered" evidence="1">
    <location>
        <begin position="27"/>
        <end position="53"/>
    </location>
</feature>
<reference evidence="2 3" key="1">
    <citation type="submission" date="2019-06" db="EMBL/GenBank/DDBJ databases">
        <title>Whole genome shotgun sequence of Cellulomonas uda NBRC 3747.</title>
        <authorList>
            <person name="Hosoyama A."/>
            <person name="Uohara A."/>
            <person name="Ohji S."/>
            <person name="Ichikawa N."/>
        </authorList>
    </citation>
    <scope>NUCLEOTIDE SEQUENCE [LARGE SCALE GENOMIC DNA]</scope>
    <source>
        <strain evidence="2 3">NBRC 3747</strain>
    </source>
</reference>
<evidence type="ECO:0000313" key="3">
    <source>
        <dbReference type="Proteomes" id="UP000315842"/>
    </source>
</evidence>
<evidence type="ECO:0000256" key="1">
    <source>
        <dbReference type="SAM" id="MobiDB-lite"/>
    </source>
</evidence>
<name>A0A4Y3K9I4_CELUD</name>
<proteinExistence type="predicted"/>
<dbReference type="Proteomes" id="UP000315842">
    <property type="component" value="Unassembled WGS sequence"/>
</dbReference>
<gene>
    <name evidence="2" type="ORF">CUD01_08200</name>
</gene>
<comment type="caution">
    <text evidence="2">The sequence shown here is derived from an EMBL/GenBank/DDBJ whole genome shotgun (WGS) entry which is preliminary data.</text>
</comment>
<sequence length="359" mass="36193">MSITEHELAVAFRARVDDEADALLSAHPGPLTLPVPEPDPAGAAPAADLAGPVPVRPLPVGPVPVRPVRVRRSAPGAPGLPGLTGPWRVVALAAAAALVVAGAAAVLVGRSGDVRPQPAAPEPEPTWTVGAWTMHTDGGMEALRVAHLQVVDGCLAVGPRTLLVVDPSSWLWQDGVLLHRGTGRTFELGDTFLLGGGEAPAAQSRAAQRDVPASCADFDGGLWSPSDPQAGPAIVDGSGTLPVAALDTSGLRVEPVDGLPAGPAVEGRLMVVDGCLAVAPDVLLGVDHGWLWDGATGALTWVPSAQSEPLRLGDAVRLEGMRVPAARVRAEGGTLPASCAGFTGDVLLATGAHPAASAG</sequence>
<evidence type="ECO:0000313" key="2">
    <source>
        <dbReference type="EMBL" id="GEA80376.1"/>
    </source>
</evidence>
<dbReference type="AlphaFoldDB" id="A0A4Y3K9I4"/>
<protein>
    <submittedName>
        <fullName evidence="2">Uncharacterized protein</fullName>
    </submittedName>
</protein>
<dbReference type="EMBL" id="BJLP01000009">
    <property type="protein sequence ID" value="GEA80376.1"/>
    <property type="molecule type" value="Genomic_DNA"/>
</dbReference>